<evidence type="ECO:0000256" key="1">
    <source>
        <dbReference type="SAM" id="Phobius"/>
    </source>
</evidence>
<sequence length="397" mass="45005">MTAPLFPPKPESRTGRRFPVVRVTLLVVLVALLVLPTVWWHLTPARSVGVVVIDKTLPHAAWREHERVHWWLDHRRVMDPRGGVAWRYAEDYVGYAPLTKVGTDLDSTHLAGARLVYIADAYGVYTGDYLADDDSTTHGELEPSQLIYGGMKDAEVTALERFVARGGSVVAEFNTLEDPTAGTAAGDRLGALLGVRFDRWLGRWYGDLSSPDEIPSWMKERYERVYWKPWNFRGPGVVMFSDREDRIVVIDSSEFTSRWPITLEVDDPDDPLTRRVRSGQPYWYWVSGVSPTDSGEVLAHFHLHVTDAAKQRLRAMGFSSLPPAVVRHRGAGVRAYFAGDFADVGATPPPLRRTRGMDWMGRLQARTKKPGRQQRFFWRVTMPLWDGMLDEVMATSR</sequence>
<protein>
    <submittedName>
        <fullName evidence="3">Uncharacterized protein</fullName>
    </submittedName>
</protein>
<dbReference type="Proteomes" id="UP001229955">
    <property type="component" value="Chromosome"/>
</dbReference>
<evidence type="ECO:0000313" key="4">
    <source>
        <dbReference type="Proteomes" id="UP001229955"/>
    </source>
</evidence>
<name>A0AA49K2Y4_9BACT</name>
<dbReference type="EMBL" id="CP130612">
    <property type="protein sequence ID" value="WKW13481.1"/>
    <property type="molecule type" value="Genomic_DNA"/>
</dbReference>
<keyword evidence="1" id="KW-0472">Membrane</keyword>
<organism evidence="3 4">
    <name type="scientific">Pseudogemmatithrix spongiicola</name>
    <dbReference type="NCBI Taxonomy" id="3062599"/>
    <lineage>
        <taxon>Bacteria</taxon>
        <taxon>Pseudomonadati</taxon>
        <taxon>Gemmatimonadota</taxon>
        <taxon>Gemmatimonadia</taxon>
        <taxon>Gemmatimonadales</taxon>
        <taxon>Gemmatimonadaceae</taxon>
        <taxon>Pseudogemmatithrix</taxon>
    </lineage>
</organism>
<accession>A0AA49Q660</accession>
<accession>A0AA49K2Y4</accession>
<proteinExistence type="predicted"/>
<dbReference type="InterPro" id="IPR029062">
    <property type="entry name" value="Class_I_gatase-like"/>
</dbReference>
<keyword evidence="1" id="KW-1133">Transmembrane helix</keyword>
<keyword evidence="4" id="KW-1185">Reference proteome</keyword>
<dbReference type="RefSeq" id="WP_367886335.1">
    <property type="nucleotide sequence ID" value="NZ_CP130612.1"/>
</dbReference>
<gene>
    <name evidence="2" type="ORF">Strain138_002803</name>
    <name evidence="3" type="ORF">Strain318_002803</name>
</gene>
<dbReference type="SUPFAM" id="SSF52317">
    <property type="entry name" value="Class I glutamine amidotransferase-like"/>
    <property type="match status" value="1"/>
</dbReference>
<feature type="transmembrane region" description="Helical" evidence="1">
    <location>
        <begin position="20"/>
        <end position="42"/>
    </location>
</feature>
<evidence type="ECO:0000313" key="3">
    <source>
        <dbReference type="EMBL" id="WKW16388.1"/>
    </source>
</evidence>
<dbReference type="EMBL" id="CP130613">
    <property type="protein sequence ID" value="WKW16388.1"/>
    <property type="molecule type" value="Genomic_DNA"/>
</dbReference>
<evidence type="ECO:0000313" key="2">
    <source>
        <dbReference type="EMBL" id="WKW13481.1"/>
    </source>
</evidence>
<keyword evidence="1" id="KW-0812">Transmembrane</keyword>
<dbReference type="KEGG" id="pspc:Strain318_002803"/>
<dbReference type="AlphaFoldDB" id="A0AA49K2Y4"/>
<dbReference type="Gene3D" id="3.40.50.880">
    <property type="match status" value="1"/>
</dbReference>
<reference evidence="3" key="1">
    <citation type="submission" date="2023-07" db="EMBL/GenBank/DDBJ databases">
        <authorList>
            <person name="Haufschild T."/>
            <person name="Kallscheuer N."/>
            <person name="Hammer J."/>
            <person name="Kohn T."/>
            <person name="Kabuu M."/>
            <person name="Jogler M."/>
            <person name="Wohfarth N."/>
            <person name="Heuer A."/>
            <person name="Rohde M."/>
            <person name="van Teeseling M.C.F."/>
            <person name="Jogler C."/>
        </authorList>
    </citation>
    <scope>NUCLEOTIDE SEQUENCE</scope>
    <source>
        <strain evidence="2">Strain 138</strain>
        <strain evidence="3">Strain 318</strain>
    </source>
</reference>